<evidence type="ECO:0000256" key="4">
    <source>
        <dbReference type="ARBA" id="ARBA00022679"/>
    </source>
</evidence>
<dbReference type="SMART" id="SM00411">
    <property type="entry name" value="BHL"/>
    <property type="match status" value="1"/>
</dbReference>
<dbReference type="InterPro" id="IPR015421">
    <property type="entry name" value="PyrdxlP-dep_Trfase_major"/>
</dbReference>
<dbReference type="Gene3D" id="3.40.640.10">
    <property type="entry name" value="Type I PLP-dependent aspartate aminotransferase-like (Major domain)"/>
    <property type="match status" value="1"/>
</dbReference>
<gene>
    <name evidence="10" type="primary">bioF</name>
    <name evidence="10" type="ORF">SNEC2469_LOCUS3012</name>
</gene>
<feature type="compositionally biased region" description="Basic and acidic residues" evidence="7">
    <location>
        <begin position="883"/>
        <end position="892"/>
    </location>
</feature>
<dbReference type="SUPFAM" id="SSF46785">
    <property type="entry name" value="Winged helix' DNA-binding domain"/>
    <property type="match status" value="1"/>
</dbReference>
<dbReference type="InterPro" id="IPR036388">
    <property type="entry name" value="WH-like_DNA-bd_sf"/>
</dbReference>
<comment type="cofactor">
    <cofactor evidence="1">
        <name>pyridoxal 5'-phosphate</name>
        <dbReference type="ChEBI" id="CHEBI:597326"/>
    </cofactor>
</comment>
<dbReference type="InterPro" id="IPR015424">
    <property type="entry name" value="PyrdxlP-dep_Trfase"/>
</dbReference>
<organism evidence="10 11">
    <name type="scientific">Symbiodinium necroappetens</name>
    <dbReference type="NCBI Taxonomy" id="1628268"/>
    <lineage>
        <taxon>Eukaryota</taxon>
        <taxon>Sar</taxon>
        <taxon>Alveolata</taxon>
        <taxon>Dinophyceae</taxon>
        <taxon>Suessiales</taxon>
        <taxon>Symbiodiniaceae</taxon>
        <taxon>Symbiodinium</taxon>
    </lineage>
</organism>
<dbReference type="Pfam" id="PF07610">
    <property type="entry name" value="DUF1573"/>
    <property type="match status" value="1"/>
</dbReference>
<dbReference type="Pfam" id="PF08534">
    <property type="entry name" value="Redoxin"/>
    <property type="match status" value="1"/>
</dbReference>
<name>A0A812K9V3_9DINO</name>
<feature type="domain" description="HTH arsR-type" evidence="8">
    <location>
        <begin position="2248"/>
        <end position="2343"/>
    </location>
</feature>
<dbReference type="InterPro" id="IPR011991">
    <property type="entry name" value="ArsR-like_HTH"/>
</dbReference>
<dbReference type="Gene3D" id="3.40.390.10">
    <property type="entry name" value="Collagenase (Catalytic Domain)"/>
    <property type="match status" value="1"/>
</dbReference>
<dbReference type="InterPro" id="IPR010992">
    <property type="entry name" value="IHF-like_DNA-bd_dom_sf"/>
</dbReference>
<dbReference type="Pfam" id="PF08327">
    <property type="entry name" value="AHSA1"/>
    <property type="match status" value="1"/>
</dbReference>
<dbReference type="InterPro" id="IPR001845">
    <property type="entry name" value="HTH_ArsR_DNA-bd_dom"/>
</dbReference>
<dbReference type="EMBL" id="CAJNJA010007364">
    <property type="protein sequence ID" value="CAE7223664.1"/>
    <property type="molecule type" value="Genomic_DNA"/>
</dbReference>
<dbReference type="InterPro" id="IPR036390">
    <property type="entry name" value="WH_DNA-bd_sf"/>
</dbReference>
<reference evidence="10" key="1">
    <citation type="submission" date="2021-02" db="EMBL/GenBank/DDBJ databases">
        <authorList>
            <person name="Dougan E. K."/>
            <person name="Rhodes N."/>
            <person name="Thang M."/>
            <person name="Chan C."/>
        </authorList>
    </citation>
    <scope>NUCLEOTIDE SEQUENCE</scope>
</reference>
<keyword evidence="5" id="KW-0663">Pyridoxal phosphate</keyword>
<dbReference type="SUPFAM" id="SSF52833">
    <property type="entry name" value="Thioredoxin-like"/>
    <property type="match status" value="1"/>
</dbReference>
<dbReference type="Gene3D" id="3.90.1150.10">
    <property type="entry name" value="Aspartate Aminotransferase, domain 1"/>
    <property type="match status" value="1"/>
</dbReference>
<dbReference type="Gene3D" id="3.30.530.20">
    <property type="match status" value="1"/>
</dbReference>
<dbReference type="GO" id="GO:0008710">
    <property type="term" value="F:8-amino-7-oxononanoate synthase activity"/>
    <property type="evidence" value="ECO:0007669"/>
    <property type="project" value="TreeGrafter"/>
</dbReference>
<dbReference type="PROSITE" id="PS51352">
    <property type="entry name" value="THIOREDOXIN_2"/>
    <property type="match status" value="1"/>
</dbReference>
<dbReference type="SUPFAM" id="SSF55486">
    <property type="entry name" value="Metalloproteases ('zincins'), catalytic domain"/>
    <property type="match status" value="1"/>
</dbReference>
<dbReference type="InterPro" id="IPR015422">
    <property type="entry name" value="PyrdxlP-dep_Trfase_small"/>
</dbReference>
<dbReference type="SMART" id="SM00418">
    <property type="entry name" value="HTH_ARSR"/>
    <property type="match status" value="1"/>
</dbReference>
<keyword evidence="4" id="KW-0808">Transferase</keyword>
<evidence type="ECO:0000256" key="2">
    <source>
        <dbReference type="ARBA" id="ARBA00006817"/>
    </source>
</evidence>
<dbReference type="PROSITE" id="PS00018">
    <property type="entry name" value="EF_HAND_1"/>
    <property type="match status" value="2"/>
</dbReference>
<dbReference type="GO" id="GO:0003677">
    <property type="term" value="F:DNA binding"/>
    <property type="evidence" value="ECO:0007669"/>
    <property type="project" value="InterPro"/>
</dbReference>
<dbReference type="InterPro" id="IPR011467">
    <property type="entry name" value="DUF1573"/>
</dbReference>
<dbReference type="Pfam" id="PF00155">
    <property type="entry name" value="Aminotran_1_2"/>
    <property type="match status" value="1"/>
</dbReference>
<dbReference type="SUPFAM" id="SSF53383">
    <property type="entry name" value="PLP-dependent transferases"/>
    <property type="match status" value="1"/>
</dbReference>
<dbReference type="Gene3D" id="3.40.30.10">
    <property type="entry name" value="Glutaredoxin"/>
    <property type="match status" value="1"/>
</dbReference>
<dbReference type="Pfam" id="PF00216">
    <property type="entry name" value="Bac_DNA_binding"/>
    <property type="match status" value="1"/>
</dbReference>
<evidence type="ECO:0000313" key="11">
    <source>
        <dbReference type="Proteomes" id="UP000601435"/>
    </source>
</evidence>
<dbReference type="InterPro" id="IPR013538">
    <property type="entry name" value="ASHA1/2-like_C"/>
</dbReference>
<dbReference type="SUPFAM" id="SSF47729">
    <property type="entry name" value="IHF-like DNA-binding proteins"/>
    <property type="match status" value="1"/>
</dbReference>
<accession>A0A812K9V3</accession>
<dbReference type="Pfam" id="PF13688">
    <property type="entry name" value="Reprolysin_5"/>
    <property type="match status" value="1"/>
</dbReference>
<dbReference type="PANTHER" id="PTHR13693">
    <property type="entry name" value="CLASS II AMINOTRANSFERASE/8-AMINO-7-OXONONANOATE SYNTHASE"/>
    <property type="match status" value="1"/>
</dbReference>
<dbReference type="InterPro" id="IPR036249">
    <property type="entry name" value="Thioredoxin-like_sf"/>
</dbReference>
<dbReference type="NCBIfam" id="NF033788">
    <property type="entry name" value="HTH_metalloreg"/>
    <property type="match status" value="1"/>
</dbReference>
<comment type="similarity">
    <text evidence="3">Belongs to the peroxiredoxin family. Prx5 subfamily.</text>
</comment>
<dbReference type="GO" id="GO:0016491">
    <property type="term" value="F:oxidoreductase activity"/>
    <property type="evidence" value="ECO:0007669"/>
    <property type="project" value="InterPro"/>
</dbReference>
<dbReference type="InterPro" id="IPR018247">
    <property type="entry name" value="EF_Hand_1_Ca_BS"/>
</dbReference>
<dbReference type="PROSITE" id="PS50987">
    <property type="entry name" value="HTH_ARSR_2"/>
    <property type="match status" value="1"/>
</dbReference>
<dbReference type="Gene3D" id="2.60.120.260">
    <property type="entry name" value="Galactose-binding domain-like"/>
    <property type="match status" value="1"/>
</dbReference>
<comment type="caution">
    <text evidence="10">The sequence shown here is derived from an EMBL/GenBank/DDBJ whole genome shotgun (WGS) entry which is preliminary data.</text>
</comment>
<dbReference type="GO" id="GO:0009102">
    <property type="term" value="P:biotin biosynthetic process"/>
    <property type="evidence" value="ECO:0007669"/>
    <property type="project" value="TreeGrafter"/>
</dbReference>
<evidence type="ECO:0000256" key="7">
    <source>
        <dbReference type="SAM" id="MobiDB-lite"/>
    </source>
</evidence>
<dbReference type="SUPFAM" id="SSF55961">
    <property type="entry name" value="Bet v1-like"/>
    <property type="match status" value="1"/>
</dbReference>
<dbReference type="InterPro" id="IPR013783">
    <property type="entry name" value="Ig-like_fold"/>
</dbReference>
<protein>
    <submittedName>
        <fullName evidence="10">BioF protein</fullName>
    </submittedName>
</protein>
<dbReference type="InterPro" id="IPR050087">
    <property type="entry name" value="AON_synthase_class-II"/>
</dbReference>
<dbReference type="InterPro" id="IPR004839">
    <property type="entry name" value="Aminotransferase_I/II_large"/>
</dbReference>
<comment type="similarity">
    <text evidence="6">Belongs to the bacterial histone-like protein family.</text>
</comment>
<feature type="region of interest" description="Disordered" evidence="7">
    <location>
        <begin position="882"/>
        <end position="923"/>
    </location>
</feature>
<dbReference type="Gene3D" id="2.60.40.10">
    <property type="entry name" value="Immunoglobulins"/>
    <property type="match status" value="3"/>
</dbReference>
<evidence type="ECO:0000256" key="5">
    <source>
        <dbReference type="ARBA" id="ARBA00022898"/>
    </source>
</evidence>
<evidence type="ECO:0000259" key="8">
    <source>
        <dbReference type="PROSITE" id="PS50987"/>
    </source>
</evidence>
<dbReference type="InterPro" id="IPR000119">
    <property type="entry name" value="Hist_DNA-bd"/>
</dbReference>
<sequence>MATRSGVILVESRTTTMKRFTTALAAAAMSIAALSTAASAQVGQIDAIGLDRLIEQDPDVSARAFEAMGVASGTVALFDVPAEAQPFETQIPFFGEVATIRVEPYSVRAPGFKLLTQLADGSYIELEPYAPRTVRGEIVGIPGSSVSGSVDEKGFQGVIEIPAEGVRLVTEPLVEMIDGVTRRHHVMYDQADVLNFNGTCGGIDMIDPDLMPPAEAPRGVELGSGDCGGLCIAELACDMDVEWNNDFGGNGAQQIENIINTMNNQYETQVGITHQITTIVTRSGPTNSDPYNSTDPGTILNEFTFHWNSTMGGVPRDVAEMFSGKEWQGSTIGLAPVGVICITNSAYNIVQNVGGFGCRTDLSAHELGHNWNSLHCSCPGFTMNPSLTCANQFTNQSINSITAHRNSRGCLEAFEAGGAPLPFFDDFPSTTINPAHWTGIDGGVAINTLGINEPSGALSLNVTGGSELRSGRMNATFQDNLVISYFYQRTGNGNSTETGDDLIVEFFDENNQWIEVDRQLGSGPDMTVFESSSVQLPNSAEHADLRIRFRNPSANAGFDDWFVDDVSVDSVAAVPGDFNLTSPADGAMGLGTGPTFIWETSENATFYEISIDDDSDFSSPIIDGAQTPFPNFSASGGTLELGTEYFWRVDAVNINGATAGNPDPASFFTMFDLPDPFFMFGPGALVGDTPPVLPDLEPVLTWSESADATGYEVMIDDNQDFSSPVLVDSGPFNFNAGGAPPAFEFPVPAGALSGGTVYFWTVTATNPGGSTVAGQGALTFQTPGMMADVCLGDCDDNNEVDFNDLVSMLFAFGPAAGADDPCDADESGTVDFNDLVAALFLFGPCPRDQTMKRRTLASITATAVFAAGLVAGAASFANAQQDGKAKSNEKDNGALSTNGVKPAPPTTSIAPKQDVPGQEPREKSDGVLTFEFTSHDFGLNPDGTELTVKFPFTNTGNEPIYIESTRTSCGCTAAVVDKKEYAPGEGSYIDVTFKPKGAKRQTKNVTVATNSRLKPTITLAVIAEVVQIMDINPRVVQFGEALIGDEQELFVTVFSKDPDFEIKDVRINGNVGLTAELMKEIPAEVKKDFPGKRQIKITVPGDLPIGRVAATLDIDALADYQNADGVTEQSEQHQTIQVLGRIVGNLKSSPTAIRMLPLRPKEDFSYETRITHRGDKSFVMTQDDVTILRSSIPGVEAVIAPFEDKGEKGYVLTIKGNAGNHRGAFRGTIAVGSNIEGEPPIRVNFSGSVRHARDGVPFFLRADPNVREPPARRIRFTEMRETHPKTVHNAPRTALALAALGLALAGCAGSSNPEWYAARQYMGNEPVAALPAPGIYGYAPTASLYATPNAGSEIHRRNGALSARYAAPFKAQAQWPEPLPPREDPIRFHRWLALCHTSIVGKFPRRPTRQMEPPEAMATITKKDLIDRIADQTGQRRVAVKKTVQSFLDQVILELGKGNRLEFRDFGVFEIRERKARMAQNPKTLERVHVPAKKVVKFKVGRLMQQSLEDEIEFEMGLRRALPPISPPADGAIDLRSNDCLRLCTHPRLAKAAHDAVDRFGLGAGSSRLIAERTGFVREIEAKIAGRKGVERALFTPTGYSANTALLQALADENTLLLLDKLAHASLIDGARLATHKGHPVGATLRTFAHNDAGRARAVACKHLEKHPDANVLLVTESVFSMDGDLAPIDALADLRDELADRAPCALIVDEAHATGVLDERHAHRADVRVMTASKALGSLGGIVLGPNAVIDTVLNEGRAFIYSTGALPLQAACIDEALRVLDDEPERRERLLADAHTIREMLAPLGVPSFDEHPTHIVPIVLGETDRAARARDALAEQGVLTALVRPPTVAPGSSRLRLSLHCELTETDLRRVSDMTPRLAPFLALALAFGASAAAPADEHPTPSEITAALEAAYDRGETLPPDQSDAFSRRIEALISEASSPLEAFELIGDGFDIASLSAADGAERIRSMLHSHATRVLRDAPADGSLAGETWAFLRKNYRRPRVWIDAGRKPEVMQELRFQLELWSVDRSLEPLAPLIGACAVEAALAITRDSSNGVLNDAQAERAIATATKFLARYGDDAPPGETSTFASRYAGFEHEIRSLRVGAMFPPVSGETLSGEPVAIQDFRGRVTLVSAWASWCAPCIAMFPHERALLEELGGERFAILGVCTDRDLARGLRVQSEHAHAWPNLWAEKDGSTVATDLALSALPTYFVLDAQGRIVARLMSGGEDIARELRRVVIEAIGVSHEPSQLDQLFGALSDPTRRAMLERLAVENDLPVGELARPFDMTPPAISKHLRVLERAGLIVQHKEGRVRRCHLNPEALKAADQWIETYRAFWTRQLDALDAYITSQNRIMSETHTEILPDGLRLTRTFDAPREFVFDAWMNPERVQSWWGCAQTTKVVSTIEPRVGGAYNHLMTIDGCGEHPYAATITAYDPPNTFTYESEIPACEMTEGKAMRIRNVVEFIEEGSDRTKLIVTTTGISTETMRGIIGQGSAASIEKLAAHIESAATA</sequence>
<evidence type="ECO:0000259" key="9">
    <source>
        <dbReference type="PROSITE" id="PS51352"/>
    </source>
</evidence>
<dbReference type="InterPro" id="IPR013766">
    <property type="entry name" value="Thioredoxin_domain"/>
</dbReference>
<dbReference type="Gene3D" id="1.10.10.10">
    <property type="entry name" value="Winged helix-like DNA-binding domain superfamily/Winged helix DNA-binding domain"/>
    <property type="match status" value="1"/>
</dbReference>
<dbReference type="Pfam" id="PF12840">
    <property type="entry name" value="HTH_20"/>
    <property type="match status" value="1"/>
</dbReference>
<dbReference type="InterPro" id="IPR013740">
    <property type="entry name" value="Redoxin"/>
</dbReference>
<dbReference type="GO" id="GO:0030170">
    <property type="term" value="F:pyridoxal phosphate binding"/>
    <property type="evidence" value="ECO:0007669"/>
    <property type="project" value="InterPro"/>
</dbReference>
<dbReference type="PRINTS" id="PR00778">
    <property type="entry name" value="HTHARSR"/>
</dbReference>
<dbReference type="Gene3D" id="4.10.520.10">
    <property type="entry name" value="IHF-like DNA-binding proteins"/>
    <property type="match status" value="1"/>
</dbReference>
<dbReference type="CDD" id="cd00090">
    <property type="entry name" value="HTH_ARSR"/>
    <property type="match status" value="1"/>
</dbReference>
<dbReference type="Proteomes" id="UP000601435">
    <property type="component" value="Unassembled WGS sequence"/>
</dbReference>
<comment type="similarity">
    <text evidence="2">Belongs to the AHA1 family.</text>
</comment>
<dbReference type="GO" id="GO:0003700">
    <property type="term" value="F:DNA-binding transcription factor activity"/>
    <property type="evidence" value="ECO:0007669"/>
    <property type="project" value="InterPro"/>
</dbReference>
<dbReference type="InterPro" id="IPR024079">
    <property type="entry name" value="MetalloPept_cat_dom_sf"/>
</dbReference>
<dbReference type="GO" id="GO:0030527">
    <property type="term" value="F:structural constituent of chromatin"/>
    <property type="evidence" value="ECO:0007669"/>
    <property type="project" value="InterPro"/>
</dbReference>
<keyword evidence="11" id="KW-1185">Reference proteome</keyword>
<dbReference type="GO" id="GO:0008237">
    <property type="term" value="F:metallopeptidase activity"/>
    <property type="evidence" value="ECO:0007669"/>
    <property type="project" value="InterPro"/>
</dbReference>
<feature type="domain" description="Thioredoxin" evidence="9">
    <location>
        <begin position="2106"/>
        <end position="2248"/>
    </location>
</feature>
<evidence type="ECO:0000313" key="10">
    <source>
        <dbReference type="EMBL" id="CAE7223664.1"/>
    </source>
</evidence>
<evidence type="ECO:0000256" key="3">
    <source>
        <dbReference type="ARBA" id="ARBA00010505"/>
    </source>
</evidence>
<dbReference type="CDD" id="cd02966">
    <property type="entry name" value="TlpA_like_family"/>
    <property type="match status" value="1"/>
</dbReference>
<dbReference type="InterPro" id="IPR023393">
    <property type="entry name" value="START-like_dom_sf"/>
</dbReference>
<evidence type="ECO:0000256" key="1">
    <source>
        <dbReference type="ARBA" id="ARBA00001933"/>
    </source>
</evidence>
<evidence type="ECO:0000256" key="6">
    <source>
        <dbReference type="RuleBase" id="RU003939"/>
    </source>
</evidence>
<dbReference type="CDD" id="cd13832">
    <property type="entry name" value="IHF"/>
    <property type="match status" value="1"/>
</dbReference>
<dbReference type="OrthoDB" id="10263824at2759"/>
<dbReference type="PANTHER" id="PTHR13693:SF100">
    <property type="entry name" value="8-AMINO-7-OXONONANOATE SYNTHASE"/>
    <property type="match status" value="1"/>
</dbReference>
<proteinExistence type="inferred from homology"/>